<accession>A0A1G6QGZ6</accession>
<sequence length="391" mass="42279">MTLRRVLIIGGGIAGPATAMALRQAGIDATVFEAYERTADGVGAFLTLAPNGMDALRALDLHEVVRAAGIETTRIRLTIGPDRPLGEASLVGERADGMTSLTLSRADLYMALRDEAVRRGIPVEYGKRLVDFADGVARFADGATAEGDLLVGADGLQSVVRTIIDPDAPAARYVPLLNTGGFAVGVDAGLEPGVSKMMFGKRAFFGVLPSPDGEAWWFANVAQRTESPPAALAEITSDAWRARLIDLFADDGDLPRRLIEATPVIMPPWNTYDFPRVPTWHRDRMVIIGDAAHATSPAAGQGASMALEDAVVLARCLRDLPTDRALRAYESLRRERVERVVRHGKRSGSAKALGPIGRVVLPALFKLMPTSDLRWMYDHHTDWNARVLEPV</sequence>
<dbReference type="SUPFAM" id="SSF51905">
    <property type="entry name" value="FAD/NAD(P)-binding domain"/>
    <property type="match status" value="1"/>
</dbReference>
<dbReference type="PANTHER" id="PTHR13789:SF309">
    <property type="entry name" value="PUTATIVE (AFU_ORTHOLOGUE AFUA_6G14510)-RELATED"/>
    <property type="match status" value="1"/>
</dbReference>
<reference evidence="5" key="1">
    <citation type="submission" date="2016-10" db="EMBL/GenBank/DDBJ databases">
        <authorList>
            <person name="Varghese N."/>
            <person name="Submissions S."/>
        </authorList>
    </citation>
    <scope>NUCLEOTIDE SEQUENCE [LARGE SCALE GENOMIC DNA]</scope>
    <source>
        <strain evidence="5">IBRC-M 10403</strain>
    </source>
</reference>
<evidence type="ECO:0000256" key="2">
    <source>
        <dbReference type="ARBA" id="ARBA00023033"/>
    </source>
</evidence>
<dbReference type="InterPro" id="IPR002938">
    <property type="entry name" value="FAD-bd"/>
</dbReference>
<dbReference type="AlphaFoldDB" id="A0A1G6QGZ6"/>
<dbReference type="InterPro" id="IPR050493">
    <property type="entry name" value="FAD-dep_Monooxygenase_BioMet"/>
</dbReference>
<organism evidence="4 5">
    <name type="scientific">Actinokineospora iranica</name>
    <dbReference type="NCBI Taxonomy" id="1271860"/>
    <lineage>
        <taxon>Bacteria</taxon>
        <taxon>Bacillati</taxon>
        <taxon>Actinomycetota</taxon>
        <taxon>Actinomycetes</taxon>
        <taxon>Pseudonocardiales</taxon>
        <taxon>Pseudonocardiaceae</taxon>
        <taxon>Actinokineospora</taxon>
    </lineage>
</organism>
<gene>
    <name evidence="4" type="ORF">SAMN05216174_105286</name>
</gene>
<protein>
    <submittedName>
        <fullName evidence="4">2-polyprenyl-6-methoxyphenol hydroxylase</fullName>
    </submittedName>
</protein>
<dbReference type="PRINTS" id="PR00420">
    <property type="entry name" value="RNGMNOXGNASE"/>
</dbReference>
<keyword evidence="5" id="KW-1185">Reference proteome</keyword>
<dbReference type="Proteomes" id="UP000199501">
    <property type="component" value="Unassembled WGS sequence"/>
</dbReference>
<feature type="domain" description="FAD-binding" evidence="3">
    <location>
        <begin position="5"/>
        <end position="342"/>
    </location>
</feature>
<dbReference type="PANTHER" id="PTHR13789">
    <property type="entry name" value="MONOOXYGENASE"/>
    <property type="match status" value="1"/>
</dbReference>
<dbReference type="InterPro" id="IPR036188">
    <property type="entry name" value="FAD/NAD-bd_sf"/>
</dbReference>
<dbReference type="Pfam" id="PF01494">
    <property type="entry name" value="FAD_binding_3"/>
    <property type="match status" value="1"/>
</dbReference>
<proteinExistence type="predicted"/>
<dbReference type="GO" id="GO:0004497">
    <property type="term" value="F:monooxygenase activity"/>
    <property type="evidence" value="ECO:0007669"/>
    <property type="project" value="UniProtKB-KW"/>
</dbReference>
<evidence type="ECO:0000256" key="1">
    <source>
        <dbReference type="ARBA" id="ARBA00023002"/>
    </source>
</evidence>
<evidence type="ECO:0000313" key="5">
    <source>
        <dbReference type="Proteomes" id="UP000199501"/>
    </source>
</evidence>
<evidence type="ECO:0000313" key="4">
    <source>
        <dbReference type="EMBL" id="SDC91593.1"/>
    </source>
</evidence>
<keyword evidence="1" id="KW-0560">Oxidoreductase</keyword>
<dbReference type="GO" id="GO:0071949">
    <property type="term" value="F:FAD binding"/>
    <property type="evidence" value="ECO:0007669"/>
    <property type="project" value="InterPro"/>
</dbReference>
<dbReference type="STRING" id="1271860.SAMN05216174_105286"/>
<dbReference type="Gene3D" id="3.50.50.60">
    <property type="entry name" value="FAD/NAD(P)-binding domain"/>
    <property type="match status" value="1"/>
</dbReference>
<keyword evidence="2" id="KW-0503">Monooxygenase</keyword>
<name>A0A1G6QGZ6_9PSEU</name>
<dbReference type="EMBL" id="FMZZ01000005">
    <property type="protein sequence ID" value="SDC91593.1"/>
    <property type="molecule type" value="Genomic_DNA"/>
</dbReference>
<evidence type="ECO:0000259" key="3">
    <source>
        <dbReference type="Pfam" id="PF01494"/>
    </source>
</evidence>